<keyword evidence="3" id="KW-1015">Disulfide bond</keyword>
<accession>A0ABD2Q5E9</accession>
<dbReference type="SMART" id="SM00409">
    <property type="entry name" value="IG"/>
    <property type="match status" value="8"/>
</dbReference>
<evidence type="ECO:0000313" key="7">
    <source>
        <dbReference type="EMBL" id="KAL3314821.1"/>
    </source>
</evidence>
<feature type="domain" description="Ig-like" evidence="6">
    <location>
        <begin position="1081"/>
        <end position="1177"/>
    </location>
</feature>
<dbReference type="SUPFAM" id="SSF48726">
    <property type="entry name" value="Immunoglobulin"/>
    <property type="match status" value="9"/>
</dbReference>
<dbReference type="Pfam" id="PF13927">
    <property type="entry name" value="Ig_3"/>
    <property type="match status" value="2"/>
</dbReference>
<dbReference type="InterPro" id="IPR003599">
    <property type="entry name" value="Ig_sub"/>
</dbReference>
<dbReference type="InterPro" id="IPR013783">
    <property type="entry name" value="Ig-like_fold"/>
</dbReference>
<dbReference type="InterPro" id="IPR051275">
    <property type="entry name" value="Cell_adhesion_signaling"/>
</dbReference>
<dbReference type="InterPro" id="IPR007110">
    <property type="entry name" value="Ig-like_dom"/>
</dbReference>
<dbReference type="PANTHER" id="PTHR11640:SF158">
    <property type="entry name" value="V-SET AND IMMUNOGLOBULIN DOMAIN-CONTAINING PROTEIN 10-LIKE 2"/>
    <property type="match status" value="1"/>
</dbReference>
<feature type="domain" description="Ig-like" evidence="6">
    <location>
        <begin position="533"/>
        <end position="629"/>
    </location>
</feature>
<feature type="domain" description="Ig-like" evidence="6">
    <location>
        <begin position="259"/>
        <end position="355"/>
    </location>
</feature>
<feature type="domain" description="Ig-like" evidence="6">
    <location>
        <begin position="396"/>
        <end position="492"/>
    </location>
</feature>
<feature type="domain" description="Ig-like" evidence="6">
    <location>
        <begin position="1"/>
        <end position="77"/>
    </location>
</feature>
<evidence type="ECO:0000256" key="1">
    <source>
        <dbReference type="ARBA" id="ARBA00004479"/>
    </source>
</evidence>
<evidence type="ECO:0000313" key="8">
    <source>
        <dbReference type="Proteomes" id="UP001626550"/>
    </source>
</evidence>
<keyword evidence="5" id="KW-0393">Immunoglobulin domain</keyword>
<keyword evidence="8" id="KW-1185">Reference proteome</keyword>
<evidence type="ECO:0000256" key="4">
    <source>
        <dbReference type="ARBA" id="ARBA00023180"/>
    </source>
</evidence>
<keyword evidence="4" id="KW-0325">Glycoprotein</keyword>
<dbReference type="Gene3D" id="2.60.40.10">
    <property type="entry name" value="Immunoglobulins"/>
    <property type="match status" value="9"/>
</dbReference>
<dbReference type="EMBL" id="JBJKFK010000899">
    <property type="protein sequence ID" value="KAL3314821.1"/>
    <property type="molecule type" value="Genomic_DNA"/>
</dbReference>
<keyword evidence="2" id="KW-0472">Membrane</keyword>
<sequence length="1234" mass="139284">MECEFMADRMPVQIEWTLDGRPLATTQDIQMTVHEGPTAGVKIAQLSMAAPTRRASGEYECKITGEVVDAPTQRRMSKTVHTSLQFIVEAPEEMQTQSYQLQTAQMAQQPAPQKAVLELVKPVEVHPIVQDNVTKMIELECEFHSDMKPSQVQWLKDGVELKESEIQEIVIQEGKEVTTTKLILKEQPSRRMSGQYTCQITAEVIEPKTGRRESKTVLSSAELRIEEPQQAQAITHEVQVAQIIEQKQPQKANLELIKPVTVVPVIEENVTKMIELECEFHSDMKPSQVQWLKDGVELKQSEIQEMVITEGADISIAKLVLKEQPNRRMSGQYTCQITAEIIEPKTGRRESKTVLSSAELKIEEPQALQAVSHEIQMAQMVEGKPAQKATLELIKPVTVLPLVEENVTKMIELECEFHSDMKPSQVQWLKDGVELKESEIQEIVIQEGEEVTITKLILKEQPSRRMSGQYTCQITAEVIEPKTGRRESKTILSSAELRIEEPQALHAISHEIQLAQMVEEKPAQKATLELIKPVTVLPLVEENVTKMIELECQFHADMKPTQIQWLKDGVELTASEVQEIIIEESPEVSVTKLVLKEQPSRRMSGQYTCKVTAEVIEPKTGRRESKTVFSSAELKIEEPQHLQAVSHELVTAEVIQQQPAQKADLILVKPVTVAPVTEENVTKMIELECEFHSDLKPSQVQWLKDGVELKESEIQEIVIQEGEEVTTTKLILKEQPSRRMSGQYTCKVTAEVIEPKTGRRESKTVFSSAELKIEEPQHLQAVSHELVTAEVIQQQPAQKADLILVKPVTVAPVIEENVTKMIELECEFHSDMKPSQVQWLKDGVELKESEIQEIVIQEGEEVTTTKLILKEQPNRRMSGQYTCQITAEVIEPKTGRRESKTVLSSAELRIEEPQQAQAITHEVQVAQIIEQKQPQKANLELIKPVTVVPVIEENVTKMIELECEFHSDIKPTQIQWLKDGVELKESEIQEIVITEGADISTAKLILKEQPSRRMSGQYTCQITAEVIEPSTGRRESKTVFSSAELTIEEPQTLRAVSHEVQMAHMVEEKTAQKATLELIKPLTVLPLVEENVTKMIELECEFHADVQPVQVQWLKDGVVLKSSDVLEMVVQGTPNISSTKLILIEQPTRKMSGQYTCQITTEVIEPKTGRRESKTIFSSTELKIEEPEVLKAVSLEVKHAEILQQEAPQQATLELIKPVTMHPVIEENVVKLIE</sequence>
<dbReference type="AlphaFoldDB" id="A0ABD2Q5E9"/>
<name>A0ABD2Q5E9_9PLAT</name>
<dbReference type="GO" id="GO:0016020">
    <property type="term" value="C:membrane"/>
    <property type="evidence" value="ECO:0007669"/>
    <property type="project" value="UniProtKB-SubCell"/>
</dbReference>
<reference evidence="7 8" key="1">
    <citation type="submission" date="2024-11" db="EMBL/GenBank/DDBJ databases">
        <title>Adaptive evolution of stress response genes in parasites aligns with host niche diversity.</title>
        <authorList>
            <person name="Hahn C."/>
            <person name="Resl P."/>
        </authorList>
    </citation>
    <scope>NUCLEOTIDE SEQUENCE [LARGE SCALE GENOMIC DNA]</scope>
    <source>
        <strain evidence="7">EGGRZ-B1_66</strain>
        <tissue evidence="7">Body</tissue>
    </source>
</reference>
<evidence type="ECO:0000259" key="6">
    <source>
        <dbReference type="PROSITE" id="PS50835"/>
    </source>
</evidence>
<proteinExistence type="predicted"/>
<dbReference type="PROSITE" id="PS50835">
    <property type="entry name" value="IG_LIKE"/>
    <property type="match status" value="9"/>
</dbReference>
<feature type="domain" description="Ig-like" evidence="6">
    <location>
        <begin position="944"/>
        <end position="1040"/>
    </location>
</feature>
<feature type="domain" description="Ig-like" evidence="6">
    <location>
        <begin position="670"/>
        <end position="766"/>
    </location>
</feature>
<gene>
    <name evidence="7" type="ORF">Ciccas_006548</name>
</gene>
<dbReference type="PANTHER" id="PTHR11640">
    <property type="entry name" value="NEPHRIN"/>
    <property type="match status" value="1"/>
</dbReference>
<comment type="caution">
    <text evidence="7">The sequence shown here is derived from an EMBL/GenBank/DDBJ whole genome shotgun (WGS) entry which is preliminary data.</text>
</comment>
<evidence type="ECO:0000256" key="2">
    <source>
        <dbReference type="ARBA" id="ARBA00023136"/>
    </source>
</evidence>
<organism evidence="7 8">
    <name type="scientific">Cichlidogyrus casuarinus</name>
    <dbReference type="NCBI Taxonomy" id="1844966"/>
    <lineage>
        <taxon>Eukaryota</taxon>
        <taxon>Metazoa</taxon>
        <taxon>Spiralia</taxon>
        <taxon>Lophotrochozoa</taxon>
        <taxon>Platyhelminthes</taxon>
        <taxon>Monogenea</taxon>
        <taxon>Monopisthocotylea</taxon>
        <taxon>Dactylogyridea</taxon>
        <taxon>Ancyrocephalidae</taxon>
        <taxon>Cichlidogyrus</taxon>
    </lineage>
</organism>
<dbReference type="Proteomes" id="UP001626550">
    <property type="component" value="Unassembled WGS sequence"/>
</dbReference>
<feature type="domain" description="Ig-like" evidence="6">
    <location>
        <begin position="112"/>
        <end position="218"/>
    </location>
</feature>
<dbReference type="CDD" id="cd00096">
    <property type="entry name" value="Ig"/>
    <property type="match status" value="8"/>
</dbReference>
<comment type="subcellular location">
    <subcellularLocation>
        <location evidence="1">Membrane</location>
        <topology evidence="1">Single-pass type I membrane protein</topology>
    </subcellularLocation>
</comment>
<protein>
    <recommendedName>
        <fullName evidence="6">Ig-like domain-containing protein</fullName>
    </recommendedName>
</protein>
<evidence type="ECO:0000256" key="3">
    <source>
        <dbReference type="ARBA" id="ARBA00023157"/>
    </source>
</evidence>
<dbReference type="InterPro" id="IPR036179">
    <property type="entry name" value="Ig-like_dom_sf"/>
</dbReference>
<feature type="domain" description="Ig-like" evidence="6">
    <location>
        <begin position="807"/>
        <end position="903"/>
    </location>
</feature>
<evidence type="ECO:0000256" key="5">
    <source>
        <dbReference type="ARBA" id="ARBA00023319"/>
    </source>
</evidence>